<feature type="region of interest" description="Disordered" evidence="1">
    <location>
        <begin position="211"/>
        <end position="231"/>
    </location>
</feature>
<dbReference type="InterPro" id="IPR009228">
    <property type="entry name" value="Capsid_scaffold_GpO"/>
</dbReference>
<reference evidence="2" key="1">
    <citation type="journal article" date="2018" name="Genome Biol.">
        <title>SKESA: strategic k-mer extension for scrupulous assemblies.</title>
        <authorList>
            <person name="Souvorov A."/>
            <person name="Agarwala R."/>
            <person name="Lipman D.J."/>
        </authorList>
    </citation>
    <scope>NUCLEOTIDE SEQUENCE</scope>
    <source>
        <strain evidence="2">OLC2673_Aeromonas</strain>
    </source>
</reference>
<dbReference type="AlphaFoldDB" id="A0AAD3U7Z6"/>
<feature type="region of interest" description="Disordered" evidence="1">
    <location>
        <begin position="271"/>
        <end position="290"/>
    </location>
</feature>
<dbReference type="EMBL" id="DACTUL010000002">
    <property type="protein sequence ID" value="HAT6342671.1"/>
    <property type="molecule type" value="Genomic_DNA"/>
</dbReference>
<comment type="caution">
    <text evidence="2">The sequence shown here is derived from an EMBL/GenBank/DDBJ whole genome shotgun (WGS) entry which is preliminary data.</text>
</comment>
<evidence type="ECO:0000256" key="1">
    <source>
        <dbReference type="SAM" id="MobiDB-lite"/>
    </source>
</evidence>
<dbReference type="Pfam" id="PF05929">
    <property type="entry name" value="Phage_GPO"/>
    <property type="match status" value="1"/>
</dbReference>
<feature type="compositionally biased region" description="Low complexity" evidence="1">
    <location>
        <begin position="222"/>
        <end position="231"/>
    </location>
</feature>
<organism evidence="2 3">
    <name type="scientific">Aeromonas hydrophila</name>
    <dbReference type="NCBI Taxonomy" id="644"/>
    <lineage>
        <taxon>Bacteria</taxon>
        <taxon>Pseudomonadati</taxon>
        <taxon>Pseudomonadota</taxon>
        <taxon>Gammaproteobacteria</taxon>
        <taxon>Aeromonadales</taxon>
        <taxon>Aeromonadaceae</taxon>
        <taxon>Aeromonas</taxon>
    </lineage>
</organism>
<evidence type="ECO:0000313" key="2">
    <source>
        <dbReference type="EMBL" id="HAT6342671.1"/>
    </source>
</evidence>
<reference evidence="2" key="2">
    <citation type="submission" date="2020-01" db="EMBL/GenBank/DDBJ databases">
        <authorList>
            <consortium name="NCBI Pathogen Detection Project"/>
        </authorList>
    </citation>
    <scope>NUCLEOTIDE SEQUENCE</scope>
    <source>
        <strain evidence="2">OLC2673_Aeromonas</strain>
    </source>
</reference>
<name>A0AAD3U7Z6_AERHY</name>
<protein>
    <submittedName>
        <fullName evidence="2">Capsid protein</fullName>
    </submittedName>
</protein>
<gene>
    <name evidence="2" type="ORF">JAJ28_000329</name>
</gene>
<proteinExistence type="predicted"/>
<evidence type="ECO:0000313" key="3">
    <source>
        <dbReference type="Proteomes" id="UP000859505"/>
    </source>
</evidence>
<accession>A0AAD3U7Z6</accession>
<sequence length="290" mass="31939">MNESTLRTGWVCIATEGKAVDGRDITRDWLTDMAETYDPTYYTAVIWPEHDRWSSYGTVQALKTEEVDGKLKLYAILCPNRDLIYYNQNGQYQFCSIEPFENFADLGRTYLLGLGVTDEPASTGTTHLKFSNSNKGQAVGTSEPLDLSMFKLPKHEKADGLIAKFFSFLASHGEQATQSPPSQPEDEEMTKEQFDQMLGALNGLGTKIDGFSTKLDAKPTTEETTPPVTEPIKVEDKPGITAEQFTKLEQTLTGLTDKVGALQGKIEQFSAEVPGQRPGALGGDDTPTVY</sequence>
<dbReference type="Proteomes" id="UP000859505">
    <property type="component" value="Unassembled WGS sequence"/>
</dbReference>